<evidence type="ECO:0000313" key="9">
    <source>
        <dbReference type="Proteomes" id="UP001550850"/>
    </source>
</evidence>
<feature type="compositionally biased region" description="Low complexity" evidence="6">
    <location>
        <begin position="7"/>
        <end position="18"/>
    </location>
</feature>
<accession>A0ABV2YBX0</accession>
<comment type="caution">
    <text evidence="8">The sequence shown here is derived from an EMBL/GenBank/DDBJ whole genome shotgun (WGS) entry which is preliminary data.</text>
</comment>
<evidence type="ECO:0000256" key="3">
    <source>
        <dbReference type="ARBA" id="ARBA00022576"/>
    </source>
</evidence>
<evidence type="ECO:0000313" key="8">
    <source>
        <dbReference type="EMBL" id="MEU3553220.1"/>
    </source>
</evidence>
<comment type="cofactor">
    <cofactor evidence="1">
        <name>pyridoxal 5'-phosphate</name>
        <dbReference type="ChEBI" id="CHEBI:597326"/>
    </cofactor>
</comment>
<dbReference type="PANTHER" id="PTHR46383:SF1">
    <property type="entry name" value="ASPARTATE AMINOTRANSFERASE"/>
    <property type="match status" value="1"/>
</dbReference>
<evidence type="ECO:0000256" key="4">
    <source>
        <dbReference type="ARBA" id="ARBA00022679"/>
    </source>
</evidence>
<dbReference type="Proteomes" id="UP001550850">
    <property type="component" value="Unassembled WGS sequence"/>
</dbReference>
<dbReference type="InterPro" id="IPR015421">
    <property type="entry name" value="PyrdxlP-dep_Trfase_major"/>
</dbReference>
<feature type="region of interest" description="Disordered" evidence="6">
    <location>
        <begin position="1"/>
        <end position="20"/>
    </location>
</feature>
<evidence type="ECO:0000259" key="7">
    <source>
        <dbReference type="Pfam" id="PF00155"/>
    </source>
</evidence>
<dbReference type="PANTHER" id="PTHR46383">
    <property type="entry name" value="ASPARTATE AMINOTRANSFERASE"/>
    <property type="match status" value="1"/>
</dbReference>
<evidence type="ECO:0000256" key="2">
    <source>
        <dbReference type="ARBA" id="ARBA00007441"/>
    </source>
</evidence>
<keyword evidence="3 8" id="KW-0032">Aminotransferase</keyword>
<organism evidence="8 9">
    <name type="scientific">Streptomyces fragilis</name>
    <dbReference type="NCBI Taxonomy" id="67301"/>
    <lineage>
        <taxon>Bacteria</taxon>
        <taxon>Bacillati</taxon>
        <taxon>Actinomycetota</taxon>
        <taxon>Actinomycetes</taxon>
        <taxon>Kitasatosporales</taxon>
        <taxon>Streptomycetaceae</taxon>
        <taxon>Streptomyces</taxon>
    </lineage>
</organism>
<dbReference type="InterPro" id="IPR004839">
    <property type="entry name" value="Aminotransferase_I/II_large"/>
</dbReference>
<evidence type="ECO:0000256" key="6">
    <source>
        <dbReference type="SAM" id="MobiDB-lite"/>
    </source>
</evidence>
<evidence type="ECO:0000256" key="1">
    <source>
        <dbReference type="ARBA" id="ARBA00001933"/>
    </source>
</evidence>
<dbReference type="RefSeq" id="WP_108952778.1">
    <property type="nucleotide sequence ID" value="NZ_BEVZ01000002.1"/>
</dbReference>
<keyword evidence="9" id="KW-1185">Reference proteome</keyword>
<comment type="similarity">
    <text evidence="2">Belongs to the class-I pyridoxal-phosphate-dependent aminotransferase family.</text>
</comment>
<dbReference type="Gene3D" id="3.40.640.10">
    <property type="entry name" value="Type I PLP-dependent aspartate aminotransferase-like (Major domain)"/>
    <property type="match status" value="1"/>
</dbReference>
<sequence length="422" mass="43760">MARTERGGAAPAVGHGPVRFGPRMPDDGLPVLPELAAVLTAAARRAEDEPPGGGPTLLEAAAGYWTRRGLPTGPDRVAAAPGAPALLLALTATLGGDVLVPRPCAAWWAPYARLLGRPVFHVPTPPESGGVPDAYALLETVRRVRQEGGDPRQLVLSPADEPTGVVAAPDFLHETVEAAEAEGLFVISDETWRDTVHDPHGTVLLSPAEMLPGRVAVVSDLRGGLLPAGWPAAIARFPTGPGDGGALRARVLDVLTALGAQIPRPLAVAAAYALSEPEEVTARRAASVRLHARLATAVHELIVSVGGLTLPPQAGRCVYADLSPLADALATHGVGDAQELEERLDAHYGVPASGGHRFGDDLAAPRVRLSTGDLLGGDAAERAACLTAPDPLELHRVRGALTRWRTAFDGLGTPAERGESPR</sequence>
<gene>
    <name evidence="8" type="ORF">AB0E65_03115</name>
</gene>
<dbReference type="EMBL" id="JBEZUR010000003">
    <property type="protein sequence ID" value="MEU3553220.1"/>
    <property type="molecule type" value="Genomic_DNA"/>
</dbReference>
<keyword evidence="4" id="KW-0808">Transferase</keyword>
<dbReference type="InterPro" id="IPR015424">
    <property type="entry name" value="PyrdxlP-dep_Trfase"/>
</dbReference>
<dbReference type="InterPro" id="IPR050596">
    <property type="entry name" value="AspAT/PAT-like"/>
</dbReference>
<keyword evidence="5" id="KW-0663">Pyridoxal phosphate</keyword>
<feature type="domain" description="Aminotransferase class I/classII large" evidence="7">
    <location>
        <begin position="49"/>
        <end position="359"/>
    </location>
</feature>
<name>A0ABV2YBX0_9ACTN</name>
<dbReference type="SUPFAM" id="SSF53383">
    <property type="entry name" value="PLP-dependent transferases"/>
    <property type="match status" value="1"/>
</dbReference>
<dbReference type="GO" id="GO:0008483">
    <property type="term" value="F:transaminase activity"/>
    <property type="evidence" value="ECO:0007669"/>
    <property type="project" value="UniProtKB-KW"/>
</dbReference>
<reference evidence="8 9" key="1">
    <citation type="submission" date="2024-06" db="EMBL/GenBank/DDBJ databases">
        <title>The Natural Products Discovery Center: Release of the First 8490 Sequenced Strains for Exploring Actinobacteria Biosynthetic Diversity.</title>
        <authorList>
            <person name="Kalkreuter E."/>
            <person name="Kautsar S.A."/>
            <person name="Yang D."/>
            <person name="Bader C.D."/>
            <person name="Teijaro C.N."/>
            <person name="Fluegel L."/>
            <person name="Davis C.M."/>
            <person name="Simpson J.R."/>
            <person name="Lauterbach L."/>
            <person name="Steele A.D."/>
            <person name="Gui C."/>
            <person name="Meng S."/>
            <person name="Li G."/>
            <person name="Viehrig K."/>
            <person name="Ye F."/>
            <person name="Su P."/>
            <person name="Kiefer A.F."/>
            <person name="Nichols A."/>
            <person name="Cepeda A.J."/>
            <person name="Yan W."/>
            <person name="Fan B."/>
            <person name="Jiang Y."/>
            <person name="Adhikari A."/>
            <person name="Zheng C.-J."/>
            <person name="Schuster L."/>
            <person name="Cowan T.M."/>
            <person name="Smanski M.J."/>
            <person name="Chevrette M.G."/>
            <person name="De Carvalho L.P.S."/>
            <person name="Shen B."/>
        </authorList>
    </citation>
    <scope>NUCLEOTIDE SEQUENCE [LARGE SCALE GENOMIC DNA]</scope>
    <source>
        <strain evidence="8 9">NPDC038104</strain>
    </source>
</reference>
<dbReference type="Pfam" id="PF00155">
    <property type="entry name" value="Aminotran_1_2"/>
    <property type="match status" value="1"/>
</dbReference>
<proteinExistence type="inferred from homology"/>
<evidence type="ECO:0000256" key="5">
    <source>
        <dbReference type="ARBA" id="ARBA00022898"/>
    </source>
</evidence>
<protein>
    <submittedName>
        <fullName evidence="8">Aminotransferase class I/II-fold pyridoxal phosphate-dependent enzyme</fullName>
    </submittedName>
</protein>